<dbReference type="AlphaFoldDB" id="X1EWG5"/>
<feature type="domain" description="Orn/DAP/Arg decarboxylase 2 N-terminal" evidence="5">
    <location>
        <begin position="39"/>
        <end position="244"/>
    </location>
</feature>
<proteinExistence type="predicted"/>
<dbReference type="GO" id="GO:0008836">
    <property type="term" value="F:diaminopimelate decarboxylase activity"/>
    <property type="evidence" value="ECO:0007669"/>
    <property type="project" value="InterPro"/>
</dbReference>
<dbReference type="PANTHER" id="PTHR43727">
    <property type="entry name" value="DIAMINOPIMELATE DECARBOXYLASE"/>
    <property type="match status" value="1"/>
</dbReference>
<comment type="caution">
    <text evidence="6">The sequence shown here is derived from an EMBL/GenBank/DDBJ whole genome shotgun (WGS) entry which is preliminary data.</text>
</comment>
<sequence length="249" mass="27751">QGHLCVGGCDVVELAKEFGTPLYIFDEFTLHHKCREFKAEFTKRYPDTLVIYASKAFLNKALALIFKEEDLGLDVVSGGELSIARSANFPLDKVYFHGNNKTPEELELALNWGIGRVVVDNFYELELLSRLAKGKGIIQDILLRLTPGVDSHTHEYTTTGTLDSKFGFPLASGQAEEAVKRALSASNLNLLGFHFHLGSPIFETKPYELAIELVLRFTHEIKEEFGFQLTEFSVGGGFAVQYTLDSKVP</sequence>
<keyword evidence="4" id="KW-0456">Lyase</keyword>
<dbReference type="PANTHER" id="PTHR43727:SF2">
    <property type="entry name" value="GROUP IV DECARBOXYLASE"/>
    <property type="match status" value="1"/>
</dbReference>
<feature type="non-terminal residue" evidence="6">
    <location>
        <position position="1"/>
    </location>
</feature>
<dbReference type="InterPro" id="IPR002986">
    <property type="entry name" value="DAP_deCOOHase_LysA"/>
</dbReference>
<organism evidence="6">
    <name type="scientific">marine sediment metagenome</name>
    <dbReference type="NCBI Taxonomy" id="412755"/>
    <lineage>
        <taxon>unclassified sequences</taxon>
        <taxon>metagenomes</taxon>
        <taxon>ecological metagenomes</taxon>
    </lineage>
</organism>
<dbReference type="InterPro" id="IPR029066">
    <property type="entry name" value="PLP-binding_barrel"/>
</dbReference>
<gene>
    <name evidence="6" type="ORF">S03H2_09092</name>
</gene>
<dbReference type="InterPro" id="IPR022644">
    <property type="entry name" value="De-COase2_N"/>
</dbReference>
<evidence type="ECO:0000256" key="3">
    <source>
        <dbReference type="ARBA" id="ARBA00022898"/>
    </source>
</evidence>
<dbReference type="EMBL" id="BARU01004552">
    <property type="protein sequence ID" value="GAH21489.1"/>
    <property type="molecule type" value="Genomic_DNA"/>
</dbReference>
<accession>X1EWG5</accession>
<evidence type="ECO:0000256" key="2">
    <source>
        <dbReference type="ARBA" id="ARBA00022793"/>
    </source>
</evidence>
<comment type="cofactor">
    <cofactor evidence="1">
        <name>pyridoxal 5'-phosphate</name>
        <dbReference type="ChEBI" id="CHEBI:597326"/>
    </cofactor>
</comment>
<evidence type="ECO:0000313" key="6">
    <source>
        <dbReference type="EMBL" id="GAH21489.1"/>
    </source>
</evidence>
<name>X1EWG5_9ZZZZ</name>
<dbReference type="Gene3D" id="3.20.20.10">
    <property type="entry name" value="Alanine racemase"/>
    <property type="match status" value="1"/>
</dbReference>
<reference evidence="6" key="1">
    <citation type="journal article" date="2014" name="Front. Microbiol.">
        <title>High frequency of phylogenetically diverse reductive dehalogenase-homologous genes in deep subseafloor sedimentary metagenomes.</title>
        <authorList>
            <person name="Kawai M."/>
            <person name="Futagami T."/>
            <person name="Toyoda A."/>
            <person name="Takaki Y."/>
            <person name="Nishi S."/>
            <person name="Hori S."/>
            <person name="Arai W."/>
            <person name="Tsubouchi T."/>
            <person name="Morono Y."/>
            <person name="Uchiyama I."/>
            <person name="Ito T."/>
            <person name="Fujiyama A."/>
            <person name="Inagaki F."/>
            <person name="Takami H."/>
        </authorList>
    </citation>
    <scope>NUCLEOTIDE SEQUENCE</scope>
    <source>
        <strain evidence="6">Expedition CK06-06</strain>
    </source>
</reference>
<evidence type="ECO:0000256" key="1">
    <source>
        <dbReference type="ARBA" id="ARBA00001933"/>
    </source>
</evidence>
<protein>
    <recommendedName>
        <fullName evidence="5">Orn/DAP/Arg decarboxylase 2 N-terminal domain-containing protein</fullName>
    </recommendedName>
</protein>
<dbReference type="GO" id="GO:0009089">
    <property type="term" value="P:lysine biosynthetic process via diaminopimelate"/>
    <property type="evidence" value="ECO:0007669"/>
    <property type="project" value="InterPro"/>
</dbReference>
<dbReference type="PRINTS" id="PR01181">
    <property type="entry name" value="DAPDCRBXLASE"/>
</dbReference>
<evidence type="ECO:0000256" key="4">
    <source>
        <dbReference type="ARBA" id="ARBA00023239"/>
    </source>
</evidence>
<keyword evidence="3" id="KW-0663">Pyridoxal phosphate</keyword>
<dbReference type="SUPFAM" id="SSF51419">
    <property type="entry name" value="PLP-binding barrel"/>
    <property type="match status" value="1"/>
</dbReference>
<evidence type="ECO:0000259" key="5">
    <source>
        <dbReference type="Pfam" id="PF02784"/>
    </source>
</evidence>
<dbReference type="FunFam" id="3.20.20.10:FF:000003">
    <property type="entry name" value="Diaminopimelate decarboxylase"/>
    <property type="match status" value="1"/>
</dbReference>
<keyword evidence="2" id="KW-0210">Decarboxylase</keyword>
<dbReference type="Pfam" id="PF02784">
    <property type="entry name" value="Orn_Arg_deC_N"/>
    <property type="match status" value="1"/>
</dbReference>
<feature type="non-terminal residue" evidence="6">
    <location>
        <position position="249"/>
    </location>
</feature>